<evidence type="ECO:0000313" key="4">
    <source>
        <dbReference type="Proteomes" id="UP000464214"/>
    </source>
</evidence>
<feature type="signal peptide" evidence="2">
    <location>
        <begin position="1"/>
        <end position="19"/>
    </location>
</feature>
<protein>
    <submittedName>
        <fullName evidence="3">Uncharacterized protein</fullName>
    </submittedName>
</protein>
<sequence length="304" mass="33207">MKKVIGFCFLLALSLTSAAQTDKNGSSTVSSGPRATTPEDNKKGWWTLGLESANNASFYGRNTAIQYPYIAGSLTYTHKTGLFLSVMSYQLFDTEDVIDETDLSAGYAFKLGERFDGSVSYTRFFFGKNTPLIQAVTSNAATASGNYDWKILYTGLTTSYVFGGSNDIFTVLDNSRYIPLDPLWKGKFSVGLDPKVSVIAGTQEFAETHTTVTQNKKKGGVLDPVLPIGNGNGNGNNGSTTTTTTTTTSKRFRILNYGLRVPLVVSVGNFEFEPAYRYAIPVNKVEGDESKPQSFYSMNLSYTF</sequence>
<reference evidence="3 4" key="1">
    <citation type="submission" date="2020-01" db="EMBL/GenBank/DDBJ databases">
        <authorList>
            <person name="Kim M."/>
        </authorList>
    </citation>
    <scope>NUCLEOTIDE SEQUENCE [LARGE SCALE GENOMIC DNA]</scope>
    <source>
        <strain evidence="3 4">BT10</strain>
    </source>
</reference>
<evidence type="ECO:0000256" key="2">
    <source>
        <dbReference type="SAM" id="SignalP"/>
    </source>
</evidence>
<feature type="region of interest" description="Disordered" evidence="1">
    <location>
        <begin position="21"/>
        <end position="40"/>
    </location>
</feature>
<keyword evidence="2" id="KW-0732">Signal</keyword>
<feature type="compositionally biased region" description="Polar residues" evidence="1">
    <location>
        <begin position="21"/>
        <end position="34"/>
    </location>
</feature>
<dbReference type="RefSeq" id="WP_160690210.1">
    <property type="nucleotide sequence ID" value="NZ_CP047897.1"/>
</dbReference>
<dbReference type="KEGG" id="nib:GU926_06620"/>
<name>A0A6P1NY24_9BACT</name>
<organism evidence="3 4">
    <name type="scientific">Nibribacter ruber</name>
    <dbReference type="NCBI Taxonomy" id="2698458"/>
    <lineage>
        <taxon>Bacteria</taxon>
        <taxon>Pseudomonadati</taxon>
        <taxon>Bacteroidota</taxon>
        <taxon>Cytophagia</taxon>
        <taxon>Cytophagales</taxon>
        <taxon>Hymenobacteraceae</taxon>
        <taxon>Nibribacter</taxon>
    </lineage>
</organism>
<evidence type="ECO:0000256" key="1">
    <source>
        <dbReference type="SAM" id="MobiDB-lite"/>
    </source>
</evidence>
<gene>
    <name evidence="3" type="ORF">GU926_06620</name>
</gene>
<dbReference type="AlphaFoldDB" id="A0A6P1NY24"/>
<keyword evidence="4" id="KW-1185">Reference proteome</keyword>
<dbReference type="EMBL" id="CP047897">
    <property type="protein sequence ID" value="QHL87119.1"/>
    <property type="molecule type" value="Genomic_DNA"/>
</dbReference>
<accession>A0A6P1NY24</accession>
<dbReference type="Proteomes" id="UP000464214">
    <property type="component" value="Chromosome"/>
</dbReference>
<feature type="chain" id="PRO_5026885515" evidence="2">
    <location>
        <begin position="20"/>
        <end position="304"/>
    </location>
</feature>
<proteinExistence type="predicted"/>
<evidence type="ECO:0000313" key="3">
    <source>
        <dbReference type="EMBL" id="QHL87119.1"/>
    </source>
</evidence>